<comment type="subcellular location">
    <subcellularLocation>
        <location evidence="7">Cell membrane</location>
        <topology evidence="7">Single-pass membrane protein</topology>
    </subcellularLocation>
</comment>
<comment type="similarity">
    <text evidence="7">Belongs to the transglycosylase MltG family.</text>
</comment>
<organism evidence="8 9">
    <name type="scientific">Brevibacillus ruminantium</name>
    <dbReference type="NCBI Taxonomy" id="2950604"/>
    <lineage>
        <taxon>Bacteria</taxon>
        <taxon>Bacillati</taxon>
        <taxon>Bacillota</taxon>
        <taxon>Bacilli</taxon>
        <taxon>Bacillales</taxon>
        <taxon>Paenibacillaceae</taxon>
        <taxon>Brevibacillus</taxon>
    </lineage>
</organism>
<name>A0ABY4WMQ5_9BACL</name>
<dbReference type="Pfam" id="PF02618">
    <property type="entry name" value="YceG"/>
    <property type="match status" value="1"/>
</dbReference>
<feature type="transmembrane region" description="Helical" evidence="7">
    <location>
        <begin position="23"/>
        <end position="46"/>
    </location>
</feature>
<dbReference type="InterPro" id="IPR003770">
    <property type="entry name" value="MLTG-like"/>
</dbReference>
<keyword evidence="1 7" id="KW-1003">Cell membrane</keyword>
<evidence type="ECO:0000313" key="8">
    <source>
        <dbReference type="EMBL" id="USG68458.1"/>
    </source>
</evidence>
<dbReference type="PANTHER" id="PTHR30518">
    <property type="entry name" value="ENDOLYTIC MUREIN TRANSGLYCOSYLASE"/>
    <property type="match status" value="1"/>
</dbReference>
<evidence type="ECO:0000256" key="7">
    <source>
        <dbReference type="HAMAP-Rule" id="MF_02065"/>
    </source>
</evidence>
<keyword evidence="4 7" id="KW-0472">Membrane</keyword>
<keyword evidence="5 7" id="KW-0456">Lyase</keyword>
<comment type="function">
    <text evidence="7">Functions as a peptidoglycan terminase that cleaves nascent peptidoglycan strands endolytically to terminate their elongation.</text>
</comment>
<dbReference type="PANTHER" id="PTHR30518:SF2">
    <property type="entry name" value="ENDOLYTIC MUREIN TRANSGLYCOSYLASE"/>
    <property type="match status" value="1"/>
</dbReference>
<dbReference type="HAMAP" id="MF_02065">
    <property type="entry name" value="MltG"/>
    <property type="match status" value="1"/>
</dbReference>
<protein>
    <recommendedName>
        <fullName evidence="7">Endolytic murein transglycosylase</fullName>
        <ecNumber evidence="7">4.2.2.29</ecNumber>
    </recommendedName>
    <alternativeName>
        <fullName evidence="7">Peptidoglycan lytic transglycosylase</fullName>
    </alternativeName>
    <alternativeName>
        <fullName evidence="7">Peptidoglycan polymerization terminase</fullName>
    </alternativeName>
</protein>
<keyword evidence="9" id="KW-1185">Reference proteome</keyword>
<dbReference type="Proteomes" id="UP001056500">
    <property type="component" value="Chromosome"/>
</dbReference>
<feature type="site" description="Important for catalytic activity" evidence="7">
    <location>
        <position position="247"/>
    </location>
</feature>
<evidence type="ECO:0000256" key="6">
    <source>
        <dbReference type="ARBA" id="ARBA00023316"/>
    </source>
</evidence>
<keyword evidence="3 7" id="KW-1133">Transmembrane helix</keyword>
<evidence type="ECO:0000256" key="3">
    <source>
        <dbReference type="ARBA" id="ARBA00022989"/>
    </source>
</evidence>
<evidence type="ECO:0000256" key="5">
    <source>
        <dbReference type="ARBA" id="ARBA00023239"/>
    </source>
</evidence>
<sequence>MSVKNDDLPDYPQAAKRRRRGGFFRMVLILFCLLLLGTGGVVYYVYQGLQPVAGEAVTKEVEIPAGSSVRQIARILQEHGLIRNSDLFTYYVKYKGTGSRLQAGVYQFETGQSIDQMLQAMADGSTIVDATRFTIPEGWNVEQIADHLAQEGLVDKAKFLQEVNQGSFPEFPFVASIPQKEGRKYRLEGYLFPETYEIKKDTNEHEIIAKMLAQFQKEWKPEWTEQLKAQKLTMDEAVTLASIVEREVVVDKERPIVAGVYYNRMREGWLLQADATVQFVLGKQRDRITFDDLKVESPYNTYLHPGLPPGPIASSGRASLEAVVHPEKHDYFFYVTKKDGTSEHYFSKTLQEHNANDRKSRGK</sequence>
<reference evidence="8" key="1">
    <citation type="submission" date="2022-06" db="EMBL/GenBank/DDBJ databases">
        <title>Genome sequencing of Brevibacillus sp. BB3-R1.</title>
        <authorList>
            <person name="Heo J."/>
            <person name="Lee D."/>
            <person name="Won M."/>
            <person name="Han B.-H."/>
            <person name="Hong S.-B."/>
            <person name="Kwon S.-W."/>
        </authorList>
    </citation>
    <scope>NUCLEOTIDE SEQUENCE</scope>
    <source>
        <strain evidence="8">BB3-R1</strain>
    </source>
</reference>
<dbReference type="EC" id="4.2.2.29" evidence="7"/>
<evidence type="ECO:0000256" key="4">
    <source>
        <dbReference type="ARBA" id="ARBA00023136"/>
    </source>
</evidence>
<dbReference type="EMBL" id="CP098755">
    <property type="protein sequence ID" value="USG68458.1"/>
    <property type="molecule type" value="Genomic_DNA"/>
</dbReference>
<proteinExistence type="inferred from homology"/>
<comment type="catalytic activity">
    <reaction evidence="7">
        <text>a peptidoglycan chain = a peptidoglycan chain with N-acetyl-1,6-anhydromuramyl-[peptide] at the reducing end + a peptidoglycan chain with N-acetylglucosamine at the non-reducing end.</text>
        <dbReference type="EC" id="4.2.2.29"/>
    </reaction>
</comment>
<dbReference type="NCBIfam" id="TIGR00247">
    <property type="entry name" value="endolytic transglycosylase MltG"/>
    <property type="match status" value="1"/>
</dbReference>
<dbReference type="CDD" id="cd08010">
    <property type="entry name" value="MltG_like"/>
    <property type="match status" value="1"/>
</dbReference>
<evidence type="ECO:0000256" key="1">
    <source>
        <dbReference type="ARBA" id="ARBA00022475"/>
    </source>
</evidence>
<evidence type="ECO:0000313" key="9">
    <source>
        <dbReference type="Proteomes" id="UP001056500"/>
    </source>
</evidence>
<dbReference type="Gene3D" id="3.30.160.60">
    <property type="entry name" value="Classic Zinc Finger"/>
    <property type="match status" value="1"/>
</dbReference>
<gene>
    <name evidence="7 8" type="primary">mltG</name>
    <name evidence="8" type="ORF">NDK47_18025</name>
</gene>
<evidence type="ECO:0000256" key="2">
    <source>
        <dbReference type="ARBA" id="ARBA00022692"/>
    </source>
</evidence>
<dbReference type="Gene3D" id="3.30.1490.480">
    <property type="entry name" value="Endolytic murein transglycosylase"/>
    <property type="match status" value="2"/>
</dbReference>
<keyword evidence="6 7" id="KW-0961">Cell wall biogenesis/degradation</keyword>
<keyword evidence="2 7" id="KW-0812">Transmembrane</keyword>
<accession>A0ABY4WMQ5</accession>